<dbReference type="AlphaFoldDB" id="W7HW70"/>
<sequence>MSSASNRRRSRAPSPETHPSLPPHRANLPRPSTTAPAHPSSYSHPYPPCSPPSHLPASAPLIPGLVPSNGSGNQRSKLPSTHPQPHFHRGWYQVCHHLQATVRVPVSRYSLDGEVGPNDDKLCMCDSPDGYYYEEVDVGIDQDGSGTANPPFVERGAVEAFWRFAREEAAGRSIVNGDGGIGKGLGRAVIGKVADVLSPDGRKKRQKRDSISKGGVGAVKVKRWVPRWRREEGLCALCKAAKRGEDRAARAERVEREVRRYWRGEADKVAEEEMAERDFERCAGSVKRRARRPPVMLVESEQQQEEEEGYTDYTAYYDEV</sequence>
<feature type="compositionally biased region" description="Basic residues" evidence="1">
    <location>
        <begin position="1"/>
        <end position="11"/>
    </location>
</feature>
<feature type="compositionally biased region" description="Polar residues" evidence="1">
    <location>
        <begin position="68"/>
        <end position="83"/>
    </location>
</feature>
<dbReference type="HOGENOM" id="CLU_868855_0_0_1"/>
<feature type="compositionally biased region" description="Low complexity" evidence="1">
    <location>
        <begin position="35"/>
        <end position="44"/>
    </location>
</feature>
<accession>W7HW70</accession>
<organism evidence="2 3">
    <name type="scientific">Drechslerella stenobrocha 248</name>
    <dbReference type="NCBI Taxonomy" id="1043628"/>
    <lineage>
        <taxon>Eukaryota</taxon>
        <taxon>Fungi</taxon>
        <taxon>Dikarya</taxon>
        <taxon>Ascomycota</taxon>
        <taxon>Pezizomycotina</taxon>
        <taxon>Orbiliomycetes</taxon>
        <taxon>Orbiliales</taxon>
        <taxon>Orbiliaceae</taxon>
        <taxon>Drechslerella</taxon>
    </lineage>
</organism>
<proteinExistence type="predicted"/>
<protein>
    <submittedName>
        <fullName evidence="2">Uncharacterized protein</fullName>
    </submittedName>
</protein>
<dbReference type="EMBL" id="KI966445">
    <property type="protein sequence ID" value="EWC44148.1"/>
    <property type="molecule type" value="Genomic_DNA"/>
</dbReference>
<name>W7HW70_9PEZI</name>
<keyword evidence="3" id="KW-1185">Reference proteome</keyword>
<gene>
    <name evidence="2" type="ORF">DRE_06973</name>
</gene>
<dbReference type="OrthoDB" id="5417446at2759"/>
<evidence type="ECO:0000313" key="3">
    <source>
        <dbReference type="Proteomes" id="UP000024837"/>
    </source>
</evidence>
<feature type="compositionally biased region" description="Pro residues" evidence="1">
    <location>
        <begin position="45"/>
        <end position="54"/>
    </location>
</feature>
<evidence type="ECO:0000313" key="2">
    <source>
        <dbReference type="EMBL" id="EWC44148.1"/>
    </source>
</evidence>
<dbReference type="Proteomes" id="UP000024837">
    <property type="component" value="Unassembled WGS sequence"/>
</dbReference>
<evidence type="ECO:0000256" key="1">
    <source>
        <dbReference type="SAM" id="MobiDB-lite"/>
    </source>
</evidence>
<feature type="region of interest" description="Disordered" evidence="1">
    <location>
        <begin position="292"/>
        <end position="311"/>
    </location>
</feature>
<feature type="region of interest" description="Disordered" evidence="1">
    <location>
        <begin position="1"/>
        <end position="85"/>
    </location>
</feature>
<reference evidence="2 3" key="1">
    <citation type="submission" date="2013-05" db="EMBL/GenBank/DDBJ databases">
        <title>Drechslerella stenobrocha genome reveals carnivorous origination and mechanical trapping mechanism of predatory fungi.</title>
        <authorList>
            <person name="Liu X."/>
            <person name="Zhang W."/>
            <person name="Liu K."/>
        </authorList>
    </citation>
    <scope>NUCLEOTIDE SEQUENCE [LARGE SCALE GENOMIC DNA]</scope>
    <source>
        <strain evidence="2 3">248</strain>
    </source>
</reference>